<dbReference type="Gene3D" id="6.10.250.3150">
    <property type="match status" value="1"/>
</dbReference>
<dbReference type="Gene3D" id="2.70.70.10">
    <property type="entry name" value="Glucose Permease (Domain IIA)"/>
    <property type="match status" value="1"/>
</dbReference>
<gene>
    <name evidence="4" type="ORF">C8D93_102315</name>
</gene>
<dbReference type="Pfam" id="PF01551">
    <property type="entry name" value="Peptidase_M23"/>
    <property type="match status" value="1"/>
</dbReference>
<dbReference type="AlphaFoldDB" id="A0A318EIM9"/>
<dbReference type="FunFam" id="2.70.70.10:FF:000003">
    <property type="entry name" value="Murein hydrolase activator EnvC"/>
    <property type="match status" value="1"/>
</dbReference>
<evidence type="ECO:0000256" key="2">
    <source>
        <dbReference type="SAM" id="SignalP"/>
    </source>
</evidence>
<evidence type="ECO:0000313" key="5">
    <source>
        <dbReference type="Proteomes" id="UP000248330"/>
    </source>
</evidence>
<feature type="chain" id="PRO_5016334594" evidence="2">
    <location>
        <begin position="21"/>
        <end position="383"/>
    </location>
</feature>
<name>A0A318EIM9_9GAMM</name>
<dbReference type="InterPro" id="IPR050570">
    <property type="entry name" value="Cell_wall_metabolism_enzyme"/>
</dbReference>
<protein>
    <submittedName>
        <fullName evidence="4">Septal ring factor EnvC (AmiA/AmiB activator)</fullName>
    </submittedName>
</protein>
<keyword evidence="5" id="KW-1185">Reference proteome</keyword>
<feature type="signal peptide" evidence="2">
    <location>
        <begin position="1"/>
        <end position="20"/>
    </location>
</feature>
<dbReference type="OrthoDB" id="9784703at2"/>
<feature type="coiled-coil region" evidence="1">
    <location>
        <begin position="44"/>
        <end position="92"/>
    </location>
</feature>
<dbReference type="InterPro" id="IPR011055">
    <property type="entry name" value="Dup_hybrid_motif"/>
</dbReference>
<feature type="domain" description="M23ase beta-sheet core" evidence="3">
    <location>
        <begin position="284"/>
        <end position="377"/>
    </location>
</feature>
<reference evidence="4 5" key="1">
    <citation type="submission" date="2018-04" db="EMBL/GenBank/DDBJ databases">
        <title>Genomic Encyclopedia of Type Strains, Phase IV (KMG-IV): sequencing the most valuable type-strain genomes for metagenomic binning, comparative biology and taxonomic classification.</title>
        <authorList>
            <person name="Goeker M."/>
        </authorList>
    </citation>
    <scope>NUCLEOTIDE SEQUENCE [LARGE SCALE GENOMIC DNA]</scope>
    <source>
        <strain evidence="4 5">DSM 104150</strain>
    </source>
</reference>
<proteinExistence type="predicted"/>
<dbReference type="PANTHER" id="PTHR21666">
    <property type="entry name" value="PEPTIDASE-RELATED"/>
    <property type="match status" value="1"/>
</dbReference>
<sequence length="383" mass="42767">MFRPAALLLTLACLWPAADAADAGQRQAELEKLRSRIGEVSQSIEKDQSKRDALARDLQATERRIAAAEKELASLQQQTEAQRARIHDTEKQIVAARSTLEQRNVSLRRQLRAAYVIGRQGQTQLLLNQNDVHKVGRVLVYYEYLQRAQAGAIETIRSRVGELEAVSERLQGEIARLSDLKARQESTLAELKDSRSARSRALAKLRERIADERSELKRLQADERSISELIERVEKSLADLPPPATTDRYSDKPLPALRGKLPWPARGKLIARYGQAKAGGKLNWKGHWIGTAEGAPVKVVARGRVVYVGWLHRYGLIVLVEHDGGYYSLYGHAQTATVKVGDMLRAGQVLARAGDTGGHEQPGVYFELRKGTQAIDPRQWLAR</sequence>
<dbReference type="RefSeq" id="WP_110264116.1">
    <property type="nucleotide sequence ID" value="NZ_CAKZQT010000020.1"/>
</dbReference>
<evidence type="ECO:0000313" key="4">
    <source>
        <dbReference type="EMBL" id="PXV70456.1"/>
    </source>
</evidence>
<comment type="caution">
    <text evidence="4">The sequence shown here is derived from an EMBL/GenBank/DDBJ whole genome shotgun (WGS) entry which is preliminary data.</text>
</comment>
<dbReference type="PANTHER" id="PTHR21666:SF270">
    <property type="entry name" value="MUREIN HYDROLASE ACTIVATOR ENVC"/>
    <property type="match status" value="1"/>
</dbReference>
<organism evidence="4 5">
    <name type="scientific">Sinimarinibacterium flocculans</name>
    <dbReference type="NCBI Taxonomy" id="985250"/>
    <lineage>
        <taxon>Bacteria</taxon>
        <taxon>Pseudomonadati</taxon>
        <taxon>Pseudomonadota</taxon>
        <taxon>Gammaproteobacteria</taxon>
        <taxon>Nevskiales</taxon>
        <taxon>Nevskiaceae</taxon>
        <taxon>Sinimarinibacterium</taxon>
    </lineage>
</organism>
<dbReference type="InterPro" id="IPR016047">
    <property type="entry name" value="M23ase_b-sheet_dom"/>
</dbReference>
<keyword evidence="1" id="KW-0175">Coiled coil</keyword>
<keyword evidence="2" id="KW-0732">Signal</keyword>
<dbReference type="CDD" id="cd12797">
    <property type="entry name" value="M23_peptidase"/>
    <property type="match status" value="1"/>
</dbReference>
<feature type="coiled-coil region" evidence="1">
    <location>
        <begin position="153"/>
        <end position="236"/>
    </location>
</feature>
<dbReference type="Proteomes" id="UP000248330">
    <property type="component" value="Unassembled WGS sequence"/>
</dbReference>
<dbReference type="GO" id="GO:0004222">
    <property type="term" value="F:metalloendopeptidase activity"/>
    <property type="evidence" value="ECO:0007669"/>
    <property type="project" value="TreeGrafter"/>
</dbReference>
<accession>A0A318EIM9</accession>
<evidence type="ECO:0000256" key="1">
    <source>
        <dbReference type="SAM" id="Coils"/>
    </source>
</evidence>
<evidence type="ECO:0000259" key="3">
    <source>
        <dbReference type="Pfam" id="PF01551"/>
    </source>
</evidence>
<dbReference type="SUPFAM" id="SSF51261">
    <property type="entry name" value="Duplicated hybrid motif"/>
    <property type="match status" value="1"/>
</dbReference>
<dbReference type="EMBL" id="QICN01000002">
    <property type="protein sequence ID" value="PXV70456.1"/>
    <property type="molecule type" value="Genomic_DNA"/>
</dbReference>